<organism evidence="1 2">
    <name type="scientific">Phoenix dactylifera</name>
    <name type="common">Date palm</name>
    <dbReference type="NCBI Taxonomy" id="42345"/>
    <lineage>
        <taxon>Eukaryota</taxon>
        <taxon>Viridiplantae</taxon>
        <taxon>Streptophyta</taxon>
        <taxon>Embryophyta</taxon>
        <taxon>Tracheophyta</taxon>
        <taxon>Spermatophyta</taxon>
        <taxon>Magnoliopsida</taxon>
        <taxon>Liliopsida</taxon>
        <taxon>Arecaceae</taxon>
        <taxon>Coryphoideae</taxon>
        <taxon>Phoeniceae</taxon>
        <taxon>Phoenix</taxon>
    </lineage>
</organism>
<evidence type="ECO:0000313" key="2">
    <source>
        <dbReference type="RefSeq" id="XP_008805468.1"/>
    </source>
</evidence>
<dbReference type="AlphaFoldDB" id="A0A8B7CSC6"/>
<proteinExistence type="predicted"/>
<dbReference type="RefSeq" id="XP_008805468.1">
    <property type="nucleotide sequence ID" value="XM_008807246.4"/>
</dbReference>
<accession>A0A8B7CSC6</accession>
<dbReference type="PANTHER" id="PTHR12498:SF0">
    <property type="entry name" value="PROTEIN N-TERMINAL ASPARAGINE AMIDOHYDROLASE"/>
    <property type="match status" value="1"/>
</dbReference>
<dbReference type="GeneID" id="103718424"/>
<reference evidence="2" key="2">
    <citation type="submission" date="2025-08" db="UniProtKB">
        <authorList>
            <consortium name="RefSeq"/>
        </authorList>
    </citation>
    <scope>IDENTIFICATION</scope>
    <source>
        <tissue evidence="2">Young leaves</tissue>
    </source>
</reference>
<dbReference type="OrthoDB" id="539995at2759"/>
<protein>
    <submittedName>
        <fullName evidence="2">Protein N-terminal asparagine amidohydrolase isoform X1</fullName>
    </submittedName>
</protein>
<keyword evidence="1" id="KW-1185">Reference proteome</keyword>
<reference evidence="1" key="1">
    <citation type="journal article" date="2019" name="Nat. Commun.">
        <title>Genome-wide association mapping of date palm fruit traits.</title>
        <authorList>
            <person name="Hazzouri K.M."/>
            <person name="Gros-Balthazard M."/>
            <person name="Flowers J.M."/>
            <person name="Copetti D."/>
            <person name="Lemansour A."/>
            <person name="Lebrun M."/>
            <person name="Masmoudi K."/>
            <person name="Ferrand S."/>
            <person name="Dhar M.I."/>
            <person name="Fresquez Z.A."/>
            <person name="Rosas U."/>
            <person name="Zhang J."/>
            <person name="Talag J."/>
            <person name="Lee S."/>
            <person name="Kudrna D."/>
            <person name="Powell R.F."/>
            <person name="Leitch I.J."/>
            <person name="Krueger R.R."/>
            <person name="Wing R.A."/>
            <person name="Amiri K.M.A."/>
            <person name="Purugganan M.D."/>
        </authorList>
    </citation>
    <scope>NUCLEOTIDE SEQUENCE [LARGE SCALE GENOMIC DNA]</scope>
    <source>
        <strain evidence="1">cv. Khalas</strain>
    </source>
</reference>
<dbReference type="PANTHER" id="PTHR12498">
    <property type="entry name" value="N-TERMINAL ASPARAGINE AMIDOHYDROLASE"/>
    <property type="match status" value="1"/>
</dbReference>
<dbReference type="KEGG" id="pda:103718424"/>
<dbReference type="Pfam" id="PF14736">
    <property type="entry name" value="N_Asn_amidohyd"/>
    <property type="match status" value="1"/>
</dbReference>
<dbReference type="GO" id="GO:0008418">
    <property type="term" value="F:protein-N-terminal asparagine amidohydrolase activity"/>
    <property type="evidence" value="ECO:0007669"/>
    <property type="project" value="InterPro"/>
</dbReference>
<gene>
    <name evidence="2" type="primary">LOC103718424</name>
</gene>
<dbReference type="GO" id="GO:0005634">
    <property type="term" value="C:nucleus"/>
    <property type="evidence" value="ECO:0007669"/>
    <property type="project" value="TreeGrafter"/>
</dbReference>
<evidence type="ECO:0000313" key="1">
    <source>
        <dbReference type="Proteomes" id="UP000228380"/>
    </source>
</evidence>
<name>A0A8B7CSC6_PHODC</name>
<dbReference type="Proteomes" id="UP000228380">
    <property type="component" value="Chromosome 1"/>
</dbReference>
<dbReference type="InterPro" id="IPR026750">
    <property type="entry name" value="NTAN1"/>
</dbReference>
<dbReference type="GO" id="GO:0006511">
    <property type="term" value="P:ubiquitin-dependent protein catabolic process"/>
    <property type="evidence" value="ECO:0007669"/>
    <property type="project" value="TreeGrafter"/>
</dbReference>
<sequence length="341" mass="37973">MIFVDGLPYPAPGSQSRGQGRELLASLLDHPALISASNRLKATPERKVSVSDQSPPVKHVYVFQREYATVDPAAVELVGMDEATTCVGLVIRNRNNGMTSISHMDFPKVVDKGLIQMLSLVADHEAILDVHLIGAFNDASNEHDNDIPGSEGLREQDGYSMCLCSKIIDALHNSHENFHLQTLCVLEHNTKRDSNGNACPIISGIVVNTLSGSIMPASFARSSRCPDEIVRRIRVTVSSEDSSWKGRLLKTYDTFDDKFHIAPCYWLSDWGQIAFSLQQLSDSEILLRCSTSPSAESPDFVENERSIWSYLIQYPDWRQTFVGGKPRVFKRTSNGGWQRCE</sequence>